<dbReference type="PROSITE" id="PS00018">
    <property type="entry name" value="EF_HAND_1"/>
    <property type="match status" value="1"/>
</dbReference>
<evidence type="ECO:0000256" key="1">
    <source>
        <dbReference type="ARBA" id="ARBA00022837"/>
    </source>
</evidence>
<keyword evidence="1" id="KW-0106">Calcium</keyword>
<sequence>MLIYNRNNTLKVNFVVPFVRGFCFFFMNCLGFFFDYVYPPQPQASIYGGGGVSFAPGTNPEIIRSFHSVDKDRSGFIDERELQEALSYGYQRFSLRTVRLLMFLFNNSNDPLRIGPNEFAALWSCLGQWRVNLLLFTSFLELVPPQVVTIQLYYQGLKKHIYKTLYSESFNSFFTQELTFNKKTMAS</sequence>
<dbReference type="PANTHER" id="PTHR46824">
    <property type="entry name" value="CALCIUM-BINDING PROTEIN CML48-RELATED"/>
    <property type="match status" value="1"/>
</dbReference>
<keyword evidence="5" id="KW-1185">Reference proteome</keyword>
<proteinExistence type="predicted"/>
<dbReference type="EMBL" id="JAJJMA010186675">
    <property type="protein sequence ID" value="MCL7038095.1"/>
    <property type="molecule type" value="Genomic_DNA"/>
</dbReference>
<evidence type="ECO:0000256" key="2">
    <source>
        <dbReference type="SAM" id="Phobius"/>
    </source>
</evidence>
<gene>
    <name evidence="4" type="ORF">MKW94_028689</name>
</gene>
<evidence type="ECO:0000259" key="3">
    <source>
        <dbReference type="PROSITE" id="PS50222"/>
    </source>
</evidence>
<feature type="domain" description="EF-hand" evidence="3">
    <location>
        <begin position="57"/>
        <end position="92"/>
    </location>
</feature>
<dbReference type="InterPro" id="IPR011992">
    <property type="entry name" value="EF-hand-dom_pair"/>
</dbReference>
<dbReference type="InterPro" id="IPR018247">
    <property type="entry name" value="EF_Hand_1_Ca_BS"/>
</dbReference>
<dbReference type="InterPro" id="IPR002048">
    <property type="entry name" value="EF_hand_dom"/>
</dbReference>
<comment type="caution">
    <text evidence="4">The sequence shown here is derived from an EMBL/GenBank/DDBJ whole genome shotgun (WGS) entry which is preliminary data.</text>
</comment>
<evidence type="ECO:0000313" key="5">
    <source>
        <dbReference type="Proteomes" id="UP001177140"/>
    </source>
</evidence>
<organism evidence="4 5">
    <name type="scientific">Papaver nudicaule</name>
    <name type="common">Iceland poppy</name>
    <dbReference type="NCBI Taxonomy" id="74823"/>
    <lineage>
        <taxon>Eukaryota</taxon>
        <taxon>Viridiplantae</taxon>
        <taxon>Streptophyta</taxon>
        <taxon>Embryophyta</taxon>
        <taxon>Tracheophyta</taxon>
        <taxon>Spermatophyta</taxon>
        <taxon>Magnoliopsida</taxon>
        <taxon>Ranunculales</taxon>
        <taxon>Papaveraceae</taxon>
        <taxon>Papaveroideae</taxon>
        <taxon>Papaver</taxon>
    </lineage>
</organism>
<dbReference type="Proteomes" id="UP001177140">
    <property type="component" value="Unassembled WGS sequence"/>
</dbReference>
<protein>
    <recommendedName>
        <fullName evidence="3">EF-hand domain-containing protein</fullName>
    </recommendedName>
</protein>
<keyword evidence="2" id="KW-0472">Membrane</keyword>
<feature type="transmembrane region" description="Helical" evidence="2">
    <location>
        <begin position="12"/>
        <end position="34"/>
    </location>
</feature>
<keyword evidence="2" id="KW-1133">Transmembrane helix</keyword>
<dbReference type="InterPro" id="IPR044590">
    <property type="entry name" value="CML48/49/50"/>
</dbReference>
<evidence type="ECO:0000313" key="4">
    <source>
        <dbReference type="EMBL" id="MCL7038095.1"/>
    </source>
</evidence>
<dbReference type="AlphaFoldDB" id="A0AA41SN76"/>
<dbReference type="GO" id="GO:0005509">
    <property type="term" value="F:calcium ion binding"/>
    <property type="evidence" value="ECO:0007669"/>
    <property type="project" value="InterPro"/>
</dbReference>
<dbReference type="PANTHER" id="PTHR46824:SF2">
    <property type="entry name" value="CALCIUM-BINDING PROTEIN CML48-RELATED"/>
    <property type="match status" value="1"/>
</dbReference>
<dbReference type="SUPFAM" id="SSF47473">
    <property type="entry name" value="EF-hand"/>
    <property type="match status" value="1"/>
</dbReference>
<accession>A0AA41SN76</accession>
<dbReference type="Gene3D" id="1.10.238.10">
    <property type="entry name" value="EF-hand"/>
    <property type="match status" value="1"/>
</dbReference>
<dbReference type="PROSITE" id="PS50222">
    <property type="entry name" value="EF_HAND_2"/>
    <property type="match status" value="1"/>
</dbReference>
<name>A0AA41SN76_PAPNU</name>
<reference evidence="4" key="1">
    <citation type="submission" date="2022-03" db="EMBL/GenBank/DDBJ databases">
        <title>A functionally conserved STORR gene fusion in Papaver species that diverged 16.8 million years ago.</title>
        <authorList>
            <person name="Catania T."/>
        </authorList>
    </citation>
    <scope>NUCLEOTIDE SEQUENCE</scope>
    <source>
        <strain evidence="4">S-191538</strain>
    </source>
</reference>
<keyword evidence="2" id="KW-0812">Transmembrane</keyword>